<organism evidence="2 3">
    <name type="scientific">Polarella glacialis</name>
    <name type="common">Dinoflagellate</name>
    <dbReference type="NCBI Taxonomy" id="89957"/>
    <lineage>
        <taxon>Eukaryota</taxon>
        <taxon>Sar</taxon>
        <taxon>Alveolata</taxon>
        <taxon>Dinophyceae</taxon>
        <taxon>Suessiales</taxon>
        <taxon>Suessiaceae</taxon>
        <taxon>Polarella</taxon>
    </lineage>
</organism>
<name>A0A813HKT5_POLGL</name>
<dbReference type="EMBL" id="CAJNNV010032047">
    <property type="protein sequence ID" value="CAE8638737.1"/>
    <property type="molecule type" value="Genomic_DNA"/>
</dbReference>
<dbReference type="AlphaFoldDB" id="A0A813HKT5"/>
<evidence type="ECO:0000313" key="2">
    <source>
        <dbReference type="EMBL" id="CAE8638737.1"/>
    </source>
</evidence>
<protein>
    <submittedName>
        <fullName evidence="2">Uncharacterized protein</fullName>
    </submittedName>
</protein>
<sequence length="160" mass="17263">MDDEKGDVGVVVTRAEEAQSSPCPATRSSSSSSSSGVDRREARQAQERIRQLEREKAELQQRLEFVEELVGPTEAQRKIFQELILAARAAALKAKSHGASVPTKIAGRLDDMLLWSQGLTERDAGLLQGGCLPDADSILQDVSLLGDPSFQPYDAATGEP</sequence>
<accession>A0A813HKT5</accession>
<feature type="compositionally biased region" description="Basic and acidic residues" evidence="1">
    <location>
        <begin position="37"/>
        <end position="48"/>
    </location>
</feature>
<dbReference type="Proteomes" id="UP000654075">
    <property type="component" value="Unassembled WGS sequence"/>
</dbReference>
<feature type="region of interest" description="Disordered" evidence="1">
    <location>
        <begin position="1"/>
        <end position="48"/>
    </location>
</feature>
<evidence type="ECO:0000313" key="3">
    <source>
        <dbReference type="Proteomes" id="UP000654075"/>
    </source>
</evidence>
<gene>
    <name evidence="2" type="ORF">PGLA1383_LOCUS53875</name>
</gene>
<keyword evidence="3" id="KW-1185">Reference proteome</keyword>
<feature type="compositionally biased region" description="Polar residues" evidence="1">
    <location>
        <begin position="18"/>
        <end position="27"/>
    </location>
</feature>
<comment type="caution">
    <text evidence="2">The sequence shown here is derived from an EMBL/GenBank/DDBJ whole genome shotgun (WGS) entry which is preliminary data.</text>
</comment>
<feature type="non-terminal residue" evidence="2">
    <location>
        <position position="160"/>
    </location>
</feature>
<reference evidence="2" key="1">
    <citation type="submission" date="2021-02" db="EMBL/GenBank/DDBJ databases">
        <authorList>
            <person name="Dougan E. K."/>
            <person name="Rhodes N."/>
            <person name="Thang M."/>
            <person name="Chan C."/>
        </authorList>
    </citation>
    <scope>NUCLEOTIDE SEQUENCE</scope>
</reference>
<feature type="non-terminal residue" evidence="2">
    <location>
        <position position="1"/>
    </location>
</feature>
<proteinExistence type="predicted"/>
<evidence type="ECO:0000256" key="1">
    <source>
        <dbReference type="SAM" id="MobiDB-lite"/>
    </source>
</evidence>